<evidence type="ECO:0000256" key="1">
    <source>
        <dbReference type="ARBA" id="ARBA00022737"/>
    </source>
</evidence>
<dbReference type="PROSITE" id="PS51549">
    <property type="entry name" value="DM13"/>
    <property type="match status" value="1"/>
</dbReference>
<dbReference type="OMA" id="CSINEDW"/>
<evidence type="ECO:0000313" key="4">
    <source>
        <dbReference type="EMBL" id="VDM39472.1"/>
    </source>
</evidence>
<proteinExistence type="predicted"/>
<keyword evidence="5" id="KW-1185">Reference proteome</keyword>
<dbReference type="Proteomes" id="UP000031036">
    <property type="component" value="Unassembled WGS sequence"/>
</dbReference>
<dbReference type="OrthoDB" id="2448405at2759"/>
<dbReference type="STRING" id="6265.A0A0B2VZ51"/>
<accession>A0A0B2VZ51</accession>
<reference evidence="3 5" key="1">
    <citation type="submission" date="2014-11" db="EMBL/GenBank/DDBJ databases">
        <title>Genetic blueprint of the zoonotic pathogen Toxocara canis.</title>
        <authorList>
            <person name="Zhu X.-Q."/>
            <person name="Korhonen P.K."/>
            <person name="Cai H."/>
            <person name="Young N.D."/>
            <person name="Nejsum P."/>
            <person name="von Samson-Himmelstjerna G."/>
            <person name="Boag P.R."/>
            <person name="Tan P."/>
            <person name="Li Q."/>
            <person name="Min J."/>
            <person name="Yang Y."/>
            <person name="Wang X."/>
            <person name="Fang X."/>
            <person name="Hall R.S."/>
            <person name="Hofmann A."/>
            <person name="Sternberg P.W."/>
            <person name="Jex A.R."/>
            <person name="Gasser R.B."/>
        </authorList>
    </citation>
    <scope>NUCLEOTIDE SEQUENCE [LARGE SCALE GENOMIC DNA]</scope>
    <source>
        <strain evidence="3">PN_DK_2014</strain>
    </source>
</reference>
<protein>
    <submittedName>
        <fullName evidence="3">Protein Skeletor, isoforms D/E</fullName>
    </submittedName>
</protein>
<dbReference type="InterPro" id="IPR052126">
    <property type="entry name" value="Spindle_Org/Thrombomodulin"/>
</dbReference>
<keyword evidence="1" id="KW-0677">Repeat</keyword>
<feature type="domain" description="DM13" evidence="2">
    <location>
        <begin position="29"/>
        <end position="144"/>
    </location>
</feature>
<dbReference type="EMBL" id="UYWY01019837">
    <property type="protein sequence ID" value="VDM39472.1"/>
    <property type="molecule type" value="Genomic_DNA"/>
</dbReference>
<reference evidence="4" key="2">
    <citation type="submission" date="2018-11" db="EMBL/GenBank/DDBJ databases">
        <authorList>
            <consortium name="Pathogen Informatics"/>
        </authorList>
    </citation>
    <scope>NUCLEOTIDE SEQUENCE [LARGE SCALE GENOMIC DNA]</scope>
</reference>
<evidence type="ECO:0000259" key="2">
    <source>
        <dbReference type="PROSITE" id="PS51549"/>
    </source>
</evidence>
<organism evidence="3 5">
    <name type="scientific">Toxocara canis</name>
    <name type="common">Canine roundworm</name>
    <dbReference type="NCBI Taxonomy" id="6265"/>
    <lineage>
        <taxon>Eukaryota</taxon>
        <taxon>Metazoa</taxon>
        <taxon>Ecdysozoa</taxon>
        <taxon>Nematoda</taxon>
        <taxon>Chromadorea</taxon>
        <taxon>Rhabditida</taxon>
        <taxon>Spirurina</taxon>
        <taxon>Ascaridomorpha</taxon>
        <taxon>Ascaridoidea</taxon>
        <taxon>Toxocaridae</taxon>
        <taxon>Toxocara</taxon>
    </lineage>
</organism>
<dbReference type="PANTHER" id="PTHR24036">
    <property type="entry name" value="SKELETOR-RELATED"/>
    <property type="match status" value="1"/>
</dbReference>
<name>A0A0B2VZ51_TOXCA</name>
<dbReference type="PANTHER" id="PTHR24036:SF5">
    <property type="entry name" value="THROMBOMODULIN"/>
    <property type="match status" value="1"/>
</dbReference>
<dbReference type="AlphaFoldDB" id="A0A0B2VZ51"/>
<dbReference type="Pfam" id="PF10517">
    <property type="entry name" value="DM13"/>
    <property type="match status" value="1"/>
</dbReference>
<dbReference type="InterPro" id="IPR019545">
    <property type="entry name" value="DM13_domain"/>
</dbReference>
<sequence>MLTTIQSYLSTVKLDKVAPAPYCCINNKEDARRGLIGFFYNVASGPITVLDAKTLLIPNFSFEGAKPPDGWIFTGKGGIDKATGKRAYIVGRDTRERHCPLREDYSGRNGLIIRLADDQTVYDINYVSVFCYEFAVDFGHVLFNLRADQVAVPPFIPPVQHGPNVVRTQTQC</sequence>
<gene>
    <name evidence="3" type="primary">Skeletor</name>
    <name evidence="3" type="ORF">Tcan_04496</name>
    <name evidence="4" type="ORF">TCNE_LOCUS8151</name>
</gene>
<evidence type="ECO:0000313" key="3">
    <source>
        <dbReference type="EMBL" id="KHN86627.1"/>
    </source>
</evidence>
<dbReference type="EMBL" id="JPKZ01000540">
    <property type="protein sequence ID" value="KHN86627.1"/>
    <property type="molecule type" value="Genomic_DNA"/>
</dbReference>
<evidence type="ECO:0000313" key="5">
    <source>
        <dbReference type="Proteomes" id="UP000031036"/>
    </source>
</evidence>
<dbReference type="SMART" id="SM00686">
    <property type="entry name" value="DM13"/>
    <property type="match status" value="1"/>
</dbReference>